<accession>A0A1L7XFB4</accession>
<dbReference type="PANTHER" id="PTHR33112:SF9">
    <property type="entry name" value="HETEROKARYON INCOMPATIBILITY DOMAIN-CONTAINING PROTEIN"/>
    <property type="match status" value="1"/>
</dbReference>
<evidence type="ECO:0000313" key="3">
    <source>
        <dbReference type="Proteomes" id="UP000184330"/>
    </source>
</evidence>
<dbReference type="EMBL" id="FJOG01000024">
    <property type="protein sequence ID" value="CZR63735.1"/>
    <property type="molecule type" value="Genomic_DNA"/>
</dbReference>
<evidence type="ECO:0000259" key="1">
    <source>
        <dbReference type="Pfam" id="PF06985"/>
    </source>
</evidence>
<evidence type="ECO:0000313" key="2">
    <source>
        <dbReference type="EMBL" id="CZR63735.1"/>
    </source>
</evidence>
<dbReference type="Pfam" id="PF06985">
    <property type="entry name" value="HET"/>
    <property type="match status" value="1"/>
</dbReference>
<organism evidence="2 3">
    <name type="scientific">Phialocephala subalpina</name>
    <dbReference type="NCBI Taxonomy" id="576137"/>
    <lineage>
        <taxon>Eukaryota</taxon>
        <taxon>Fungi</taxon>
        <taxon>Dikarya</taxon>
        <taxon>Ascomycota</taxon>
        <taxon>Pezizomycotina</taxon>
        <taxon>Leotiomycetes</taxon>
        <taxon>Helotiales</taxon>
        <taxon>Mollisiaceae</taxon>
        <taxon>Phialocephala</taxon>
        <taxon>Phialocephala fortinii species complex</taxon>
    </lineage>
</organism>
<name>A0A1L7XFB4_9HELO</name>
<gene>
    <name evidence="2" type="ORF">PAC_13632</name>
</gene>
<sequence>MAESWSPLLRMTSPEPINPNWGKSRFEIWVWNGDYEQRLPVKSWPRYLVLEWCGRGADVTAEVLLTSKASKYIFRIYKWNEKARCLPWSRSILQNILGTAAADIGRIVNDTTAPLIEGIASTKSWDIIFKLWNRRMLGHFHCNFGQEKWKQLGANTVLYKEVLLPTRVVVVDLDHPYLLETNGAMGIYAALSHCSWAGHSTYLDRLHLHQSIHVIELTRLQSSGVSHNVKTTRKNLMEHKKRIRLSPVFRTFYDAIVTCKMLNIPYIWIDSLCIIQHDPADPLSNLDDFAREGQLIGQIYGRAALTIATTNASDEPTMGLFRGERHRFRQLIELPFRYRRGDEPDGVIRLFTRGWVLQERLLSPRYLHFGREQWFWQCREMTVAESDGLGSSINVKMGADLNMVQAIQGGKVDFNDWWTQIVEIYTKLDFSVPSDRLIALRGLMEEIKRVSNRQHAWGLWTESLHLQLMWYAVPESDADEIYSTQSSKTQPQQASPRTFSWSWLSWSWLSCRHPVSFPTRAGQSTARKSGISITYPGGTFQRQAFRSIFQRSQAAGTANPNATPPASMSRDLWKEGLFIQGLLKSVLISPIPLKEGSKPRAQPSDRLGPLAALFHQLNDGATFQYRLLPETFPTEAAEANENESKIGYASIGDMAAITLSDPSLSNTKAIWPAAATCFLASSNVVTQDGLSWRCTGRGGPEDAEVPGQIIGIGVILAESVGFFDGIEKSSFLLR</sequence>
<keyword evidence="3" id="KW-1185">Reference proteome</keyword>
<dbReference type="OrthoDB" id="3562837at2759"/>
<dbReference type="InterPro" id="IPR010730">
    <property type="entry name" value="HET"/>
</dbReference>
<dbReference type="PANTHER" id="PTHR33112">
    <property type="entry name" value="DOMAIN PROTEIN, PUTATIVE-RELATED"/>
    <property type="match status" value="1"/>
</dbReference>
<dbReference type="Proteomes" id="UP000184330">
    <property type="component" value="Unassembled WGS sequence"/>
</dbReference>
<reference evidence="2 3" key="1">
    <citation type="submission" date="2016-03" db="EMBL/GenBank/DDBJ databases">
        <authorList>
            <person name="Ploux O."/>
        </authorList>
    </citation>
    <scope>NUCLEOTIDE SEQUENCE [LARGE SCALE GENOMIC DNA]</scope>
    <source>
        <strain evidence="2 3">UAMH 11012</strain>
    </source>
</reference>
<dbReference type="AlphaFoldDB" id="A0A1L7XFB4"/>
<feature type="domain" description="Heterokaryon incompatibility" evidence="1">
    <location>
        <begin position="188"/>
        <end position="359"/>
    </location>
</feature>
<proteinExistence type="predicted"/>
<protein>
    <recommendedName>
        <fullName evidence="1">Heterokaryon incompatibility domain-containing protein</fullName>
    </recommendedName>
</protein>